<dbReference type="AlphaFoldDB" id="A0A5B8JJ61"/>
<sequence>MITLVRTHTLRTLRDSISAAQGAAAAARSEAEYRQQDQQFATDAAIRAETCVEELRTALARTMAHAARLEGELKALRAQSLLDTEDRQALRTLLRITRKQNAWGERVYVLFHRGELHSVHATVEAAETAAEAAGAPRSGWTAHTPGAALPPAHEDQWRIQPLPLGDRPEATP</sequence>
<gene>
    <name evidence="3" type="ORF">FQU76_14480</name>
</gene>
<dbReference type="Proteomes" id="UP000320580">
    <property type="component" value="Chromosome"/>
</dbReference>
<evidence type="ECO:0000256" key="1">
    <source>
        <dbReference type="SAM" id="Coils"/>
    </source>
</evidence>
<organism evidence="3 4">
    <name type="scientific">Streptomyces qinzhouensis</name>
    <dbReference type="NCBI Taxonomy" id="2599401"/>
    <lineage>
        <taxon>Bacteria</taxon>
        <taxon>Bacillati</taxon>
        <taxon>Actinomycetota</taxon>
        <taxon>Actinomycetes</taxon>
        <taxon>Kitasatosporales</taxon>
        <taxon>Streptomycetaceae</taxon>
        <taxon>Streptomyces</taxon>
    </lineage>
</organism>
<feature type="coiled-coil region" evidence="1">
    <location>
        <begin position="52"/>
        <end position="79"/>
    </location>
</feature>
<dbReference type="KEGG" id="sqz:FQU76_14480"/>
<dbReference type="EMBL" id="CP042266">
    <property type="protein sequence ID" value="QDY77533.1"/>
    <property type="molecule type" value="Genomic_DNA"/>
</dbReference>
<keyword evidence="1" id="KW-0175">Coiled coil</keyword>
<accession>A0A5B8JJ61</accession>
<protein>
    <submittedName>
        <fullName evidence="3">Uncharacterized protein</fullName>
    </submittedName>
</protein>
<keyword evidence="4" id="KW-1185">Reference proteome</keyword>
<reference evidence="3 4" key="1">
    <citation type="submission" date="2019-07" db="EMBL/GenBank/DDBJ databases">
        <authorList>
            <person name="Zhu P."/>
        </authorList>
    </citation>
    <scope>NUCLEOTIDE SEQUENCE [LARGE SCALE GENOMIC DNA]</scope>
    <source>
        <strain evidence="3 4">SSL-25</strain>
    </source>
</reference>
<evidence type="ECO:0000313" key="3">
    <source>
        <dbReference type="EMBL" id="QDY77533.1"/>
    </source>
</evidence>
<name>A0A5B8JJ61_9ACTN</name>
<dbReference type="OrthoDB" id="4334090at2"/>
<feature type="region of interest" description="Disordered" evidence="2">
    <location>
        <begin position="128"/>
        <end position="172"/>
    </location>
</feature>
<evidence type="ECO:0000256" key="2">
    <source>
        <dbReference type="SAM" id="MobiDB-lite"/>
    </source>
</evidence>
<proteinExistence type="predicted"/>
<dbReference type="RefSeq" id="WP_146480870.1">
    <property type="nucleotide sequence ID" value="NZ_CP042266.1"/>
</dbReference>
<evidence type="ECO:0000313" key="4">
    <source>
        <dbReference type="Proteomes" id="UP000320580"/>
    </source>
</evidence>